<evidence type="ECO:0000256" key="1">
    <source>
        <dbReference type="SAM" id="MobiDB-lite"/>
    </source>
</evidence>
<evidence type="ECO:0000313" key="3">
    <source>
        <dbReference type="Proteomes" id="UP000289200"/>
    </source>
</evidence>
<dbReference type="EMBL" id="UWOC01000066">
    <property type="protein sequence ID" value="VCU07747.1"/>
    <property type="molecule type" value="Genomic_DNA"/>
</dbReference>
<name>A0A3S4F7Y6_9BRAD</name>
<feature type="compositionally biased region" description="Basic and acidic residues" evidence="1">
    <location>
        <begin position="73"/>
        <end position="82"/>
    </location>
</feature>
<feature type="region of interest" description="Disordered" evidence="1">
    <location>
        <begin position="73"/>
        <end position="97"/>
    </location>
</feature>
<accession>A0A3S4F7Y6</accession>
<reference evidence="3" key="1">
    <citation type="submission" date="2018-10" db="EMBL/GenBank/DDBJ databases">
        <authorList>
            <person name="Peiro R."/>
            <person name="Begona"/>
            <person name="Cbmso G."/>
            <person name="Lopez M."/>
            <person name="Gonzalez S."/>
            <person name="Sacristan E."/>
            <person name="Castillo E."/>
        </authorList>
    </citation>
    <scope>NUCLEOTIDE SEQUENCE [LARGE SCALE GENOMIC DNA]</scope>
</reference>
<organism evidence="2 3">
    <name type="scientific">Rhodoplanes serenus</name>
    <dbReference type="NCBI Taxonomy" id="200615"/>
    <lineage>
        <taxon>Bacteria</taxon>
        <taxon>Pseudomonadati</taxon>
        <taxon>Pseudomonadota</taxon>
        <taxon>Alphaproteobacteria</taxon>
        <taxon>Hyphomicrobiales</taxon>
        <taxon>Nitrobacteraceae</taxon>
        <taxon>Rhodoplanes</taxon>
    </lineage>
</organism>
<comment type="caution">
    <text evidence="2">The sequence shown here is derived from an EMBL/GenBank/DDBJ whole genome shotgun (WGS) entry which is preliminary data.</text>
</comment>
<proteinExistence type="predicted"/>
<keyword evidence="3" id="KW-1185">Reference proteome</keyword>
<protein>
    <submittedName>
        <fullName evidence="2">Uncharacterized protein</fullName>
    </submittedName>
</protein>
<sequence length="248" mass="27616">MKRAGTAGLEATSSLSVVRPWGAIASHAHAMLHSRFRTQIASTHRRSFRTRGVRPPPELCMEMRFIRLSDLRKRKGPERETPNRGTAQYFGDNHDHSTRQDRHWDGCGGIGAERLCHRPRRSSHRLECWGEALCPDISPGWEGAGRDGAMCSAERLGTARCTTGPPKLNRRCTTECTRSARARALIQSLRDLPRKPAAAARHRKKCLDPVAATEGIVTALESRVSRLAFLEPMSNDFHRCATASERCG</sequence>
<evidence type="ECO:0000313" key="2">
    <source>
        <dbReference type="EMBL" id="VCU07747.1"/>
    </source>
</evidence>
<dbReference type="Proteomes" id="UP000289200">
    <property type="component" value="Unassembled WGS sequence"/>
</dbReference>
<gene>
    <name evidence="2" type="ORF">RHODGE_RHODGE_00919</name>
</gene>
<dbReference type="AlphaFoldDB" id="A0A3S4F7Y6"/>